<reference evidence="1 2" key="1">
    <citation type="submission" date="2018-02" db="EMBL/GenBank/DDBJ databases">
        <title>The genomes of Aspergillus section Nigri reveals drivers in fungal speciation.</title>
        <authorList>
            <consortium name="DOE Joint Genome Institute"/>
            <person name="Vesth T.C."/>
            <person name="Nybo J."/>
            <person name="Theobald S."/>
            <person name="Brandl J."/>
            <person name="Frisvad J.C."/>
            <person name="Nielsen K.F."/>
            <person name="Lyhne E.K."/>
            <person name="Kogle M.E."/>
            <person name="Kuo A."/>
            <person name="Riley R."/>
            <person name="Clum A."/>
            <person name="Nolan M."/>
            <person name="Lipzen A."/>
            <person name="Salamov A."/>
            <person name="Henrissat B."/>
            <person name="Wiebenga A."/>
            <person name="De vries R.P."/>
            <person name="Grigoriev I.V."/>
            <person name="Mortensen U.H."/>
            <person name="Andersen M.R."/>
            <person name="Baker S.E."/>
        </authorList>
    </citation>
    <scope>NUCLEOTIDE SEQUENCE [LARGE SCALE GENOMIC DNA]</scope>
    <source>
        <strain evidence="1 2">CBS 313.89</strain>
    </source>
</reference>
<name>A0A8G1W0V6_9EURO</name>
<keyword evidence="2" id="KW-1185">Reference proteome</keyword>
<evidence type="ECO:0000313" key="2">
    <source>
        <dbReference type="Proteomes" id="UP000249789"/>
    </source>
</evidence>
<dbReference type="EMBL" id="KZ824630">
    <property type="protein sequence ID" value="RAK80295.1"/>
    <property type="molecule type" value="Genomic_DNA"/>
</dbReference>
<accession>A0A8G1W0V6</accession>
<gene>
    <name evidence="1" type="ORF">BO72DRAFT_423667</name>
</gene>
<dbReference type="RefSeq" id="XP_040804305.1">
    <property type="nucleotide sequence ID" value="XM_040942850.1"/>
</dbReference>
<feature type="non-terminal residue" evidence="1">
    <location>
        <position position="55"/>
    </location>
</feature>
<proteinExistence type="predicted"/>
<evidence type="ECO:0000313" key="1">
    <source>
        <dbReference type="EMBL" id="RAK80295.1"/>
    </source>
</evidence>
<dbReference type="GeneID" id="63860183"/>
<organism evidence="1 2">
    <name type="scientific">Aspergillus fijiensis CBS 313.89</name>
    <dbReference type="NCBI Taxonomy" id="1448319"/>
    <lineage>
        <taxon>Eukaryota</taxon>
        <taxon>Fungi</taxon>
        <taxon>Dikarya</taxon>
        <taxon>Ascomycota</taxon>
        <taxon>Pezizomycotina</taxon>
        <taxon>Eurotiomycetes</taxon>
        <taxon>Eurotiomycetidae</taxon>
        <taxon>Eurotiales</taxon>
        <taxon>Aspergillaceae</taxon>
        <taxon>Aspergillus</taxon>
    </lineage>
</organism>
<dbReference type="AlphaFoldDB" id="A0A8G1W0V6"/>
<sequence>MHRQSKFLLGWKKGLKVALQVLALILSPGTIGVAQIGMLRLPEIVHESASQWGYV</sequence>
<dbReference type="Proteomes" id="UP000249789">
    <property type="component" value="Unassembled WGS sequence"/>
</dbReference>
<protein>
    <submittedName>
        <fullName evidence="1">Uncharacterized protein</fullName>
    </submittedName>
</protein>
<dbReference type="VEuPathDB" id="FungiDB:BO72DRAFT_423667"/>